<dbReference type="EMBL" id="NFHO01000018">
    <property type="protein sequence ID" value="OUN41154.1"/>
    <property type="molecule type" value="Genomic_DNA"/>
</dbReference>
<comment type="caution">
    <text evidence="1">The sequence shown here is derived from an EMBL/GenBank/DDBJ whole genome shotgun (WGS) entry which is preliminary data.</text>
</comment>
<proteinExistence type="predicted"/>
<evidence type="ECO:0000313" key="2">
    <source>
        <dbReference type="Proteomes" id="UP000196560"/>
    </source>
</evidence>
<dbReference type="NCBIfam" id="NF033453">
    <property type="entry name" value="BREX_3_BrxF"/>
    <property type="match status" value="1"/>
</dbReference>
<keyword evidence="2" id="KW-1185">Reference proteome</keyword>
<reference evidence="2" key="1">
    <citation type="submission" date="2017-04" db="EMBL/GenBank/DDBJ databases">
        <title>Function of individual gut microbiota members based on whole genome sequencing of pure cultures obtained from chicken caecum.</title>
        <authorList>
            <person name="Medvecky M."/>
            <person name="Cejkova D."/>
            <person name="Polansky O."/>
            <person name="Karasova D."/>
            <person name="Kubasova T."/>
            <person name="Cizek A."/>
            <person name="Rychlik I."/>
        </authorList>
    </citation>
    <scope>NUCLEOTIDE SEQUENCE [LARGE SCALE GENOMIC DNA]</scope>
    <source>
        <strain evidence="2">An70</strain>
    </source>
</reference>
<evidence type="ECO:0000313" key="1">
    <source>
        <dbReference type="EMBL" id="OUN41154.1"/>
    </source>
</evidence>
<dbReference type="RefSeq" id="WP_087187057.1">
    <property type="nucleotide sequence ID" value="NZ_NFHO01000018.1"/>
</dbReference>
<evidence type="ECO:0008006" key="3">
    <source>
        <dbReference type="Google" id="ProtNLM"/>
    </source>
</evidence>
<name>A0A1Y3TX71_9ACTN</name>
<dbReference type="AlphaFoldDB" id="A0A1Y3TX71"/>
<gene>
    <name evidence="1" type="ORF">B5G21_10105</name>
</gene>
<protein>
    <recommendedName>
        <fullName evidence="3">BREX-3 system P-loop-containing protein BrxF</fullName>
    </recommendedName>
</protein>
<dbReference type="Proteomes" id="UP000196560">
    <property type="component" value="Unassembled WGS sequence"/>
</dbReference>
<dbReference type="InterPro" id="IPR048067">
    <property type="entry name" value="BREX_3_BrxF"/>
</dbReference>
<organism evidence="1 2">
    <name type="scientific">Enorma massiliensis</name>
    <dbReference type="NCBI Taxonomy" id="1472761"/>
    <lineage>
        <taxon>Bacteria</taxon>
        <taxon>Bacillati</taxon>
        <taxon>Actinomycetota</taxon>
        <taxon>Coriobacteriia</taxon>
        <taxon>Coriobacteriales</taxon>
        <taxon>Coriobacteriaceae</taxon>
        <taxon>Enorma</taxon>
    </lineage>
</organism>
<accession>A0A1Y3TX71</accession>
<sequence length="140" mass="16079">MGRAISGRRYLRRRQASYPRPLFFCCELDGITDDAISMNVAIARRLADISPTLRSIRLESCFVSALTDLPEGVVIRDIDVLFNPAYKVDVVALLCSAYRKHHFDLVWPGRFEDSQLLYAVEGCQDYKAFDIDRYDITCIY</sequence>